<dbReference type="Proteomes" id="UP000243819">
    <property type="component" value="Unassembled WGS sequence"/>
</dbReference>
<dbReference type="InterPro" id="IPR001647">
    <property type="entry name" value="HTH_TetR"/>
</dbReference>
<sequence length="210" mass="24367">MPTQTFFNLPGDKKQRILDAAIEEFSSYPFNEVSVSKIIQKAEIPRGSFYQYFSDLKDLYKFLFQIIADKKIVYINKVNLDHKGGDFLNTIRNLYLAGLQFAIEEPQLTQIANRFMKEDEHFRKEIIGSLEGKTSDFYYNLLLASKAKGEIDEKVDLEMAAFIFTTMNLALFDYFQSKFKGGDLLKEKDLVVEIVDKMFYILVNGIIKRS</sequence>
<dbReference type="PANTHER" id="PTHR43479:SF11">
    <property type="entry name" value="ACREF_ENVCD OPERON REPRESSOR-RELATED"/>
    <property type="match status" value="1"/>
</dbReference>
<evidence type="ECO:0000313" key="4">
    <source>
        <dbReference type="EMBL" id="SES70498.1"/>
    </source>
</evidence>
<reference evidence="5" key="1">
    <citation type="submission" date="2016-10" db="EMBL/GenBank/DDBJ databases">
        <authorList>
            <person name="Varghese N."/>
            <person name="Submissions S."/>
        </authorList>
    </citation>
    <scope>NUCLEOTIDE SEQUENCE [LARGE SCALE GENOMIC DNA]</scope>
    <source>
        <strain evidence="5">DSM 13577</strain>
    </source>
</reference>
<protein>
    <submittedName>
        <fullName evidence="4">Transcriptional regulator, TetR family</fullName>
    </submittedName>
</protein>
<keyword evidence="5" id="KW-1185">Reference proteome</keyword>
<dbReference type="Gene3D" id="1.10.357.10">
    <property type="entry name" value="Tetracycline Repressor, domain 2"/>
    <property type="match status" value="1"/>
</dbReference>
<name>A0A1H9YPF3_9FIRM</name>
<evidence type="ECO:0000256" key="2">
    <source>
        <dbReference type="PROSITE-ProRule" id="PRU00335"/>
    </source>
</evidence>
<gene>
    <name evidence="4" type="ORF">SAMN03080614_100422</name>
</gene>
<proteinExistence type="predicted"/>
<keyword evidence="1 2" id="KW-0238">DNA-binding</keyword>
<dbReference type="InterPro" id="IPR036271">
    <property type="entry name" value="Tet_transcr_reg_TetR-rel_C_sf"/>
</dbReference>
<dbReference type="GO" id="GO:0003677">
    <property type="term" value="F:DNA binding"/>
    <property type="evidence" value="ECO:0007669"/>
    <property type="project" value="UniProtKB-UniRule"/>
</dbReference>
<evidence type="ECO:0000259" key="3">
    <source>
        <dbReference type="PROSITE" id="PS50977"/>
    </source>
</evidence>
<evidence type="ECO:0000256" key="1">
    <source>
        <dbReference type="ARBA" id="ARBA00023125"/>
    </source>
</evidence>
<dbReference type="RefSeq" id="WP_177159657.1">
    <property type="nucleotide sequence ID" value="NZ_FOIF01000004.1"/>
</dbReference>
<dbReference type="InterPro" id="IPR050624">
    <property type="entry name" value="HTH-type_Tx_Regulator"/>
</dbReference>
<dbReference type="SUPFAM" id="SSF48498">
    <property type="entry name" value="Tetracyclin repressor-like, C-terminal domain"/>
    <property type="match status" value="1"/>
</dbReference>
<dbReference type="EMBL" id="FOIF01000004">
    <property type="protein sequence ID" value="SES70498.1"/>
    <property type="molecule type" value="Genomic_DNA"/>
</dbReference>
<accession>A0A1H9YPF3</accession>
<dbReference type="PANTHER" id="PTHR43479">
    <property type="entry name" value="ACREF/ENVCD OPERON REPRESSOR-RELATED"/>
    <property type="match status" value="1"/>
</dbReference>
<dbReference type="PROSITE" id="PS50977">
    <property type="entry name" value="HTH_TETR_2"/>
    <property type="match status" value="1"/>
</dbReference>
<dbReference type="Pfam" id="PF00440">
    <property type="entry name" value="TetR_N"/>
    <property type="match status" value="1"/>
</dbReference>
<dbReference type="STRING" id="1120990.SAMN03080614_100422"/>
<dbReference type="SUPFAM" id="SSF46689">
    <property type="entry name" value="Homeodomain-like"/>
    <property type="match status" value="1"/>
</dbReference>
<feature type="DNA-binding region" description="H-T-H motif" evidence="2">
    <location>
        <begin position="34"/>
        <end position="53"/>
    </location>
</feature>
<organism evidence="4 5">
    <name type="scientific">Anaerobranca gottschalkii DSM 13577</name>
    <dbReference type="NCBI Taxonomy" id="1120990"/>
    <lineage>
        <taxon>Bacteria</taxon>
        <taxon>Bacillati</taxon>
        <taxon>Bacillota</taxon>
        <taxon>Clostridia</taxon>
        <taxon>Eubacteriales</taxon>
        <taxon>Proteinivoracaceae</taxon>
        <taxon>Anaerobranca</taxon>
    </lineage>
</organism>
<feature type="domain" description="HTH tetR-type" evidence="3">
    <location>
        <begin position="11"/>
        <end position="71"/>
    </location>
</feature>
<evidence type="ECO:0000313" key="5">
    <source>
        <dbReference type="Proteomes" id="UP000243819"/>
    </source>
</evidence>
<dbReference type="InterPro" id="IPR009057">
    <property type="entry name" value="Homeodomain-like_sf"/>
</dbReference>
<dbReference type="AlphaFoldDB" id="A0A1H9YPF3"/>